<organism evidence="2 3">
    <name type="scientific">Anaeromicropila populeti</name>
    <dbReference type="NCBI Taxonomy" id="37658"/>
    <lineage>
        <taxon>Bacteria</taxon>
        <taxon>Bacillati</taxon>
        <taxon>Bacillota</taxon>
        <taxon>Clostridia</taxon>
        <taxon>Lachnospirales</taxon>
        <taxon>Lachnospiraceae</taxon>
        <taxon>Anaeromicropila</taxon>
    </lineage>
</organism>
<evidence type="ECO:0008006" key="4">
    <source>
        <dbReference type="Google" id="ProtNLM"/>
    </source>
</evidence>
<dbReference type="RefSeq" id="WP_092559097.1">
    <property type="nucleotide sequence ID" value="NZ_FOYZ01000002.1"/>
</dbReference>
<sequence length="152" mass="17165">MKKVLRRSIALLFVVILFTTEPNNVYAASTAVCTVNDITSTGMYKCYKFTPSAYALNSVSVLTLYDTTSATPMYWHVPAGQSFTFYAFLQSRNTFRVSVYESNSLVSYIKANNRIYCKFTAPVLDEDKDYHVIITGTSSTIYISSYNARWGN</sequence>
<feature type="chain" id="PRO_5011705475" description="Secreted protein" evidence="1">
    <location>
        <begin position="28"/>
        <end position="152"/>
    </location>
</feature>
<gene>
    <name evidence="2" type="ORF">SAMN05661086_00469</name>
</gene>
<reference evidence="2 3" key="1">
    <citation type="submission" date="2016-10" db="EMBL/GenBank/DDBJ databases">
        <authorList>
            <person name="de Groot N.N."/>
        </authorList>
    </citation>
    <scope>NUCLEOTIDE SEQUENCE [LARGE SCALE GENOMIC DNA]</scope>
    <source>
        <strain evidence="2 3">743A</strain>
    </source>
</reference>
<feature type="signal peptide" evidence="1">
    <location>
        <begin position="1"/>
        <end position="27"/>
    </location>
</feature>
<keyword evidence="3" id="KW-1185">Reference proteome</keyword>
<proteinExistence type="predicted"/>
<evidence type="ECO:0000313" key="3">
    <source>
        <dbReference type="Proteomes" id="UP000199659"/>
    </source>
</evidence>
<keyword evidence="1" id="KW-0732">Signal</keyword>
<evidence type="ECO:0000313" key="2">
    <source>
        <dbReference type="EMBL" id="SFR62272.1"/>
    </source>
</evidence>
<protein>
    <recommendedName>
        <fullName evidence="4">Secreted protein</fullName>
    </recommendedName>
</protein>
<dbReference type="AlphaFoldDB" id="A0A1I6I6B6"/>
<evidence type="ECO:0000256" key="1">
    <source>
        <dbReference type="SAM" id="SignalP"/>
    </source>
</evidence>
<dbReference type="EMBL" id="FOYZ01000002">
    <property type="protein sequence ID" value="SFR62272.1"/>
    <property type="molecule type" value="Genomic_DNA"/>
</dbReference>
<dbReference type="Proteomes" id="UP000199659">
    <property type="component" value="Unassembled WGS sequence"/>
</dbReference>
<name>A0A1I6I6B6_9FIRM</name>
<accession>A0A1I6I6B6</accession>